<evidence type="ECO:0000313" key="2">
    <source>
        <dbReference type="EMBL" id="KAJ4859024.1"/>
    </source>
</evidence>
<comment type="caution">
    <text evidence="2">The sequence shown here is derived from an EMBL/GenBank/DDBJ whole genome shotgun (WGS) entry which is preliminary data.</text>
</comment>
<evidence type="ECO:0000256" key="1">
    <source>
        <dbReference type="SAM" id="Phobius"/>
    </source>
</evidence>
<keyword evidence="1" id="KW-0472">Membrane</keyword>
<dbReference type="RefSeq" id="XP_056028080.1">
    <property type="nucleotide sequence ID" value="XM_056174501.1"/>
</dbReference>
<feature type="transmembrane region" description="Helical" evidence="1">
    <location>
        <begin position="23"/>
        <end position="42"/>
    </location>
</feature>
<evidence type="ECO:0000313" key="3">
    <source>
        <dbReference type="Proteomes" id="UP001140511"/>
    </source>
</evidence>
<reference evidence="2" key="1">
    <citation type="submission" date="2022-09" db="EMBL/GenBank/DDBJ databases">
        <title>Chromosome-level assembly of Trichoderma breve T069, a fungus used in development of biopesticide product.</title>
        <authorList>
            <person name="Lin R."/>
            <person name="Liu T."/>
        </authorList>
    </citation>
    <scope>NUCLEOTIDE SEQUENCE</scope>
    <source>
        <strain evidence="2">T069</strain>
    </source>
</reference>
<keyword evidence="1" id="KW-0812">Transmembrane</keyword>
<dbReference type="EMBL" id="JAOPEN010000004">
    <property type="protein sequence ID" value="KAJ4859024.1"/>
    <property type="molecule type" value="Genomic_DNA"/>
</dbReference>
<keyword evidence="3" id="KW-1185">Reference proteome</keyword>
<gene>
    <name evidence="2" type="ORF">T069G_07291</name>
</gene>
<accession>A0A9W9E5M8</accession>
<feature type="transmembrane region" description="Helical" evidence="1">
    <location>
        <begin position="300"/>
        <end position="321"/>
    </location>
</feature>
<dbReference type="Proteomes" id="UP001140511">
    <property type="component" value="Unassembled WGS sequence"/>
</dbReference>
<dbReference type="AlphaFoldDB" id="A0A9W9E5M8"/>
<dbReference type="GeneID" id="80869189"/>
<proteinExistence type="predicted"/>
<feature type="transmembrane region" description="Helical" evidence="1">
    <location>
        <begin position="333"/>
        <end position="359"/>
    </location>
</feature>
<keyword evidence="1" id="KW-1133">Transmembrane helix</keyword>
<feature type="transmembrane region" description="Helical" evidence="1">
    <location>
        <begin position="245"/>
        <end position="263"/>
    </location>
</feature>
<protein>
    <submittedName>
        <fullName evidence="2">Uncharacterized protein</fullName>
    </submittedName>
</protein>
<sequence>MVVKSGVGAAPAGFRETTLRTRVWLGSLSALAVVFLQGFFHLNGAFAAMSKHAEEGRFSNGKPLYHVYMGYPVVDKMLALSVSFWDPVCHQSQVVKLLSITLSASLQSLGVFALVESLRLGKKHIVLRWCGLNVFCWQYIGAAIFIPLYFVVEVENHFAGKATDPAVPYGQAKALLPASVLTIIHLYRMVYFPPASITTSQHQAFMAVWQLAPFFCLATLLAIASCFSGSTQSRNADARWIKITYLVYGLLSAVAHIGVHIALSTSHDPSVSQAAAYVPRFDTLWRRDTAASVFIEKSMFFLQCDYIIIVIASGVYVNAILEGLYGKFTLVGWFGSLMAIIAACHAFSLGFVYAAILYIREDALRVRFSGQEQKSR</sequence>
<organism evidence="2 3">
    <name type="scientific">Trichoderma breve</name>
    <dbReference type="NCBI Taxonomy" id="2034170"/>
    <lineage>
        <taxon>Eukaryota</taxon>
        <taxon>Fungi</taxon>
        <taxon>Dikarya</taxon>
        <taxon>Ascomycota</taxon>
        <taxon>Pezizomycotina</taxon>
        <taxon>Sordariomycetes</taxon>
        <taxon>Hypocreomycetidae</taxon>
        <taxon>Hypocreales</taxon>
        <taxon>Hypocreaceae</taxon>
        <taxon>Trichoderma</taxon>
    </lineage>
</organism>
<name>A0A9W9E5M8_9HYPO</name>
<feature type="transmembrane region" description="Helical" evidence="1">
    <location>
        <begin position="204"/>
        <end position="225"/>
    </location>
</feature>
<feature type="transmembrane region" description="Helical" evidence="1">
    <location>
        <begin position="127"/>
        <end position="152"/>
    </location>
</feature>